<evidence type="ECO:0000313" key="2">
    <source>
        <dbReference type="EMBL" id="WGV23826.1"/>
    </source>
</evidence>
<dbReference type="AlphaFoldDB" id="A0AAJ6NNU4"/>
<feature type="coiled-coil region" evidence="1">
    <location>
        <begin position="27"/>
        <end position="61"/>
    </location>
</feature>
<keyword evidence="1" id="KW-0175">Coiled coil</keyword>
<proteinExistence type="predicted"/>
<sequence length="92" mass="10651">MRSRVTILIKCTATETNWQQNSTAEAFEELQIALEKLKIACEELESTRAIVEKERQRYQELFNFFAPDGYLMTNIYGNIQEANRAAAVLFNN</sequence>
<evidence type="ECO:0008006" key="4">
    <source>
        <dbReference type="Google" id="ProtNLM"/>
    </source>
</evidence>
<evidence type="ECO:0000256" key="1">
    <source>
        <dbReference type="SAM" id="Coils"/>
    </source>
</evidence>
<dbReference type="EMBL" id="CP124543">
    <property type="protein sequence ID" value="WGV23826.1"/>
    <property type="molecule type" value="Genomic_DNA"/>
</dbReference>
<keyword evidence="3" id="KW-1185">Reference proteome</keyword>
<protein>
    <recommendedName>
        <fullName evidence="4">PAS domain-containing protein</fullName>
    </recommendedName>
</protein>
<name>A0AAJ6NNU4_9CYAN</name>
<organism evidence="2 3">
    <name type="scientific">Halotia branconii CENA392</name>
    <dbReference type="NCBI Taxonomy" id="1539056"/>
    <lineage>
        <taxon>Bacteria</taxon>
        <taxon>Bacillati</taxon>
        <taxon>Cyanobacteriota</taxon>
        <taxon>Cyanophyceae</taxon>
        <taxon>Nostocales</taxon>
        <taxon>Nodulariaceae</taxon>
        <taxon>Halotia</taxon>
    </lineage>
</organism>
<dbReference type="KEGG" id="hbq:QI031_18670"/>
<gene>
    <name evidence="2" type="ORF">QI031_18670</name>
</gene>
<dbReference type="RefSeq" id="WP_281481156.1">
    <property type="nucleotide sequence ID" value="NZ_CP124543.1"/>
</dbReference>
<evidence type="ECO:0000313" key="3">
    <source>
        <dbReference type="Proteomes" id="UP001223520"/>
    </source>
</evidence>
<accession>A0AAJ6NNU4</accession>
<dbReference type="Proteomes" id="UP001223520">
    <property type="component" value="Chromosome"/>
</dbReference>
<reference evidence="2 3" key="1">
    <citation type="journal article" date="2023" name="Limnol Oceanogr Lett">
        <title>Environmental adaptations by the intertidal Antarctic cyanobacterium Halotia branconii CENA392 as revealed using long-read genome sequencing.</title>
        <authorList>
            <person name="Dextro R.B."/>
            <person name="Delbaje E."/>
            <person name="Freitas P.N.N."/>
            <person name="Geraldes V."/>
            <person name="Pinto E."/>
            <person name="Long P.F."/>
            <person name="Fiore M.F."/>
        </authorList>
    </citation>
    <scope>NUCLEOTIDE SEQUENCE [LARGE SCALE GENOMIC DNA]</scope>
    <source>
        <strain evidence="2 3">CENA392</strain>
    </source>
</reference>